<keyword evidence="1" id="KW-0378">Hydrolase</keyword>
<dbReference type="Gene3D" id="2.120.10.30">
    <property type="entry name" value="TolB, C-terminal domain"/>
    <property type="match status" value="1"/>
</dbReference>
<reference evidence="3" key="1">
    <citation type="journal article" date="2014" name="Int. J. Syst. Evol. Microbiol.">
        <title>Complete genome sequence of Corynebacterium casei LMG S-19264T (=DSM 44701T), isolated from a smear-ripened cheese.</title>
        <authorList>
            <consortium name="US DOE Joint Genome Institute (JGI-PGF)"/>
            <person name="Walter F."/>
            <person name="Albersmeier A."/>
            <person name="Kalinowski J."/>
            <person name="Ruckert C."/>
        </authorList>
    </citation>
    <scope>NUCLEOTIDE SEQUENCE</scope>
    <source>
        <strain evidence="3">KCTC 12719</strain>
    </source>
</reference>
<dbReference type="GO" id="GO:0016787">
    <property type="term" value="F:hydrolase activity"/>
    <property type="evidence" value="ECO:0007669"/>
    <property type="project" value="UniProtKB-KW"/>
</dbReference>
<feature type="domain" description="SMP-30/Gluconolactonase/LRE-like region" evidence="2">
    <location>
        <begin position="10"/>
        <end position="251"/>
    </location>
</feature>
<dbReference type="PANTHER" id="PTHR47572">
    <property type="entry name" value="LIPOPROTEIN-RELATED"/>
    <property type="match status" value="1"/>
</dbReference>
<comment type="caution">
    <text evidence="3">The sequence shown here is derived from an EMBL/GenBank/DDBJ whole genome shotgun (WGS) entry which is preliminary data.</text>
</comment>
<dbReference type="Pfam" id="PF08450">
    <property type="entry name" value="SGL"/>
    <property type="match status" value="1"/>
</dbReference>
<keyword evidence="4" id="KW-1185">Reference proteome</keyword>
<proteinExistence type="predicted"/>
<evidence type="ECO:0000313" key="3">
    <source>
        <dbReference type="EMBL" id="GHA36673.1"/>
    </source>
</evidence>
<dbReference type="InterPro" id="IPR011042">
    <property type="entry name" value="6-blade_b-propeller_TolB-like"/>
</dbReference>
<gene>
    <name evidence="3" type="ORF">GCM10007103_17760</name>
</gene>
<evidence type="ECO:0000313" key="4">
    <source>
        <dbReference type="Proteomes" id="UP000610456"/>
    </source>
</evidence>
<sequence>MKLVSDGFEFTEGPAADYEGNVYFTDQPNNRILKWSVEDNKVSVFMEDIGRANGLYFDLNGNLFACADEKSELWKIDQNKNVTVLVDEFRGKKLNGPNDLWIDAKGGIYITDPYYERPYRNYDGQPMEEQRVYYLSPDSKELTVATEDLVKPNGTIGTPDGKKLYIADIEADKTWSFDIAENGSLSNKTLFTKMGSDGMTIDNRGNLYLTGNGVTVFNKKGEKILHLPVEKNWTANVTFGGKNNQILFITAMDAVFSLEMKVKGVR</sequence>
<dbReference type="Proteomes" id="UP000610456">
    <property type="component" value="Unassembled WGS sequence"/>
</dbReference>
<protein>
    <submittedName>
        <fullName evidence="3">Gluconolactonase</fullName>
    </submittedName>
</protein>
<accession>A0A918VYV3</accession>
<name>A0A918VYV3_9FLAO</name>
<evidence type="ECO:0000259" key="2">
    <source>
        <dbReference type="Pfam" id="PF08450"/>
    </source>
</evidence>
<dbReference type="PANTHER" id="PTHR47572:SF4">
    <property type="entry name" value="LACTONASE DRP35"/>
    <property type="match status" value="1"/>
</dbReference>
<reference evidence="3" key="2">
    <citation type="submission" date="2020-09" db="EMBL/GenBank/DDBJ databases">
        <authorList>
            <person name="Sun Q."/>
            <person name="Kim S."/>
        </authorList>
    </citation>
    <scope>NUCLEOTIDE SEQUENCE</scope>
    <source>
        <strain evidence="3">KCTC 12719</strain>
    </source>
</reference>
<organism evidence="3 4">
    <name type="scientific">Salinimicrobium marinum</name>
    <dbReference type="NCBI Taxonomy" id="680283"/>
    <lineage>
        <taxon>Bacteria</taxon>
        <taxon>Pseudomonadati</taxon>
        <taxon>Bacteroidota</taxon>
        <taxon>Flavobacteriia</taxon>
        <taxon>Flavobacteriales</taxon>
        <taxon>Flavobacteriaceae</taxon>
        <taxon>Salinimicrobium</taxon>
    </lineage>
</organism>
<dbReference type="AlphaFoldDB" id="A0A918VYV3"/>
<dbReference type="InterPro" id="IPR013658">
    <property type="entry name" value="SGL"/>
</dbReference>
<dbReference type="EMBL" id="BMXB01000005">
    <property type="protein sequence ID" value="GHA36673.1"/>
    <property type="molecule type" value="Genomic_DNA"/>
</dbReference>
<evidence type="ECO:0000256" key="1">
    <source>
        <dbReference type="ARBA" id="ARBA00022801"/>
    </source>
</evidence>
<dbReference type="InterPro" id="IPR051262">
    <property type="entry name" value="SMP-30/CGR1_Lactonase"/>
</dbReference>
<dbReference type="SUPFAM" id="SSF63829">
    <property type="entry name" value="Calcium-dependent phosphotriesterase"/>
    <property type="match status" value="1"/>
</dbReference>